<protein>
    <submittedName>
        <fullName evidence="2">Uncharacterized protein</fullName>
    </submittedName>
</protein>
<keyword evidence="3" id="KW-1185">Reference proteome</keyword>
<keyword evidence="1" id="KW-0812">Transmembrane</keyword>
<feature type="transmembrane region" description="Helical" evidence="1">
    <location>
        <begin position="6"/>
        <end position="26"/>
    </location>
</feature>
<keyword evidence="1" id="KW-1133">Transmembrane helix</keyword>
<organism evidence="2 3">
    <name type="scientific">Noviherbaspirillum galbum</name>
    <dbReference type="NCBI Taxonomy" id="2709383"/>
    <lineage>
        <taxon>Bacteria</taxon>
        <taxon>Pseudomonadati</taxon>
        <taxon>Pseudomonadota</taxon>
        <taxon>Betaproteobacteria</taxon>
        <taxon>Burkholderiales</taxon>
        <taxon>Oxalobacteraceae</taxon>
        <taxon>Noviherbaspirillum</taxon>
    </lineage>
</organism>
<proteinExistence type="predicted"/>
<name>A0A6B3SSF2_9BURK</name>
<dbReference type="RefSeq" id="WP_163967565.1">
    <property type="nucleotide sequence ID" value="NZ_JAAIVB010000073.1"/>
</dbReference>
<keyword evidence="1" id="KW-0472">Membrane</keyword>
<dbReference type="EMBL" id="JAAIVB010000073">
    <property type="protein sequence ID" value="NEX63624.1"/>
    <property type="molecule type" value="Genomic_DNA"/>
</dbReference>
<dbReference type="AlphaFoldDB" id="A0A6B3SSF2"/>
<dbReference type="Proteomes" id="UP000482155">
    <property type="component" value="Unassembled WGS sequence"/>
</dbReference>
<sequence>MKEGFTALTALVSFIAGVFGILVLYANNKGAFADLKNDFYSWLYQEKAWTGLFNNFPEGYVDMASMNLSDTSLQLVIIVKDGNVEGVIADKKLCKVGFPNGYKLLKGDIGVFGNTANVQAFDFEAGFLREYAELKIKREGIVLEVEASEGSKWLLPRPVRIAMHPETDADTGMKSLLDFCATERAELMKHLGQPQKSHGIESKLDTETP</sequence>
<reference evidence="2 3" key="1">
    <citation type="submission" date="2020-02" db="EMBL/GenBank/DDBJ databases">
        <authorList>
            <person name="Kim M.K."/>
        </authorList>
    </citation>
    <scope>NUCLEOTIDE SEQUENCE [LARGE SCALE GENOMIC DNA]</scope>
    <source>
        <strain evidence="2 3">17J57-3</strain>
    </source>
</reference>
<comment type="caution">
    <text evidence="2">The sequence shown here is derived from an EMBL/GenBank/DDBJ whole genome shotgun (WGS) entry which is preliminary data.</text>
</comment>
<evidence type="ECO:0000313" key="3">
    <source>
        <dbReference type="Proteomes" id="UP000482155"/>
    </source>
</evidence>
<accession>A0A6B3SSF2</accession>
<evidence type="ECO:0000256" key="1">
    <source>
        <dbReference type="SAM" id="Phobius"/>
    </source>
</evidence>
<gene>
    <name evidence="2" type="ORF">G3574_21305</name>
</gene>
<evidence type="ECO:0000313" key="2">
    <source>
        <dbReference type="EMBL" id="NEX63624.1"/>
    </source>
</evidence>